<keyword evidence="7 8" id="KW-0472">Membrane</keyword>
<dbReference type="PROSITE" id="PS50928">
    <property type="entry name" value="ABC_TM1"/>
    <property type="match status" value="2"/>
</dbReference>
<evidence type="ECO:0000313" key="12">
    <source>
        <dbReference type="Proteomes" id="UP000534306"/>
    </source>
</evidence>
<evidence type="ECO:0000256" key="2">
    <source>
        <dbReference type="ARBA" id="ARBA00007069"/>
    </source>
</evidence>
<evidence type="ECO:0000256" key="5">
    <source>
        <dbReference type="ARBA" id="ARBA00022692"/>
    </source>
</evidence>
<protein>
    <submittedName>
        <fullName evidence="11">ABC transporter permease subunit</fullName>
    </submittedName>
    <submittedName>
        <fullName evidence="10">ABC-type spermidine/putrescine transport system permease subunit II</fullName>
    </submittedName>
</protein>
<feature type="transmembrane region" description="Helical" evidence="8">
    <location>
        <begin position="386"/>
        <end position="411"/>
    </location>
</feature>
<evidence type="ECO:0000256" key="1">
    <source>
        <dbReference type="ARBA" id="ARBA00004651"/>
    </source>
</evidence>
<dbReference type="GO" id="GO:0005886">
    <property type="term" value="C:plasma membrane"/>
    <property type="evidence" value="ECO:0007669"/>
    <property type="project" value="UniProtKB-SubCell"/>
</dbReference>
<dbReference type="PANTHER" id="PTHR42929">
    <property type="entry name" value="INNER MEMBRANE ABC TRANSPORTER PERMEASE PROTEIN YDCU-RELATED-RELATED"/>
    <property type="match status" value="1"/>
</dbReference>
<keyword evidence="12" id="KW-1185">Reference proteome</keyword>
<feature type="transmembrane region" description="Helical" evidence="8">
    <location>
        <begin position="521"/>
        <end position="543"/>
    </location>
</feature>
<dbReference type="SUPFAM" id="SSF161098">
    <property type="entry name" value="MetI-like"/>
    <property type="match status" value="2"/>
</dbReference>
<evidence type="ECO:0000313" key="13">
    <source>
        <dbReference type="Proteomes" id="UP000553957"/>
    </source>
</evidence>
<keyword evidence="5 8" id="KW-0812">Transmembrane</keyword>
<feature type="transmembrane region" description="Helical" evidence="8">
    <location>
        <begin position="95"/>
        <end position="114"/>
    </location>
</feature>
<feature type="transmembrane region" description="Helical" evidence="8">
    <location>
        <begin position="423"/>
        <end position="442"/>
    </location>
</feature>
<feature type="transmembrane region" description="Helical" evidence="8">
    <location>
        <begin position="463"/>
        <end position="486"/>
    </location>
</feature>
<sequence>MRVRGLVPSLPAFTWLCLFFLLPGALVAVFSLGESTLFGTVDLGAPSLDRYGEATSDTFRIVFENTLQLSVVGTALCVALAVPMAYLIATRLTGAWKYAAIAAVVIPYWMPFLLRTYSWRILLGDHGPLGVPGILDTLAGAQLGVVYNYLPLAVLPIAVALDRLDPALRRAGRDLGASPWRVFWQVTLPAARPGVISAALLVFIPLMGDYVTPSVLGGVKAAVAGSLVSSSFLESQDWALGAATAVLLILLVLVVLGSAAILLRLAGLVVRAVRPLDLTARLWSPERTFDVWGPMLRAFGVLLGLFLWLPILTIIGYSFNGGRTLQVWSGFSTRWYAGIGANPTLVDAIGISLRVAVLSTIVAVIIGTLAGTALARAARPVRRTLLALLLVVFITPEIVSAIGLLLFYVAAGPTLSNGVLRLVIAHSVLAVAIVAFVVQARLAGLDPRLSDAAADLGARPWAAFRQVTVPLAAPAVLAAAILASTASLDDVVASSMVGNVGTTTLPVYVYSTMRNGLRGDAAAASVVVMLLIAVAVLAIGWVLRRRGQGRSFAEGLVGR</sequence>
<gene>
    <name evidence="10" type="ORF">HNR71_005519</name>
    <name evidence="11" type="ORF">HPO96_08560</name>
</gene>
<reference evidence="10 13" key="2">
    <citation type="submission" date="2020-08" db="EMBL/GenBank/DDBJ databases">
        <title>Sequencing the genomes of 1000 actinobacteria strains.</title>
        <authorList>
            <person name="Klenk H.-P."/>
        </authorList>
    </citation>
    <scope>NUCLEOTIDE SEQUENCE [LARGE SCALE GENOMIC DNA]</scope>
    <source>
        <strain evidence="10 13">DSM 15626</strain>
    </source>
</reference>
<keyword evidence="4" id="KW-1003">Cell membrane</keyword>
<feature type="domain" description="ABC transmembrane type-1" evidence="9">
    <location>
        <begin position="63"/>
        <end position="259"/>
    </location>
</feature>
<feature type="transmembrane region" description="Helical" evidence="8">
    <location>
        <begin position="238"/>
        <end position="263"/>
    </location>
</feature>
<dbReference type="CDD" id="cd06261">
    <property type="entry name" value="TM_PBP2"/>
    <property type="match status" value="2"/>
</dbReference>
<dbReference type="Proteomes" id="UP000553957">
    <property type="component" value="Unassembled WGS sequence"/>
</dbReference>
<comment type="subcellular location">
    <subcellularLocation>
        <location evidence="1 8">Cell membrane</location>
        <topology evidence="1 8">Multi-pass membrane protein</topology>
    </subcellularLocation>
</comment>
<dbReference type="PANTHER" id="PTHR42929:SF1">
    <property type="entry name" value="INNER MEMBRANE ABC TRANSPORTER PERMEASE PROTEIN YDCU-RELATED"/>
    <property type="match status" value="1"/>
</dbReference>
<dbReference type="Gene3D" id="1.10.3720.10">
    <property type="entry name" value="MetI-like"/>
    <property type="match status" value="2"/>
</dbReference>
<evidence type="ECO:0000256" key="8">
    <source>
        <dbReference type="RuleBase" id="RU363032"/>
    </source>
</evidence>
<feature type="transmembrane region" description="Helical" evidence="8">
    <location>
        <begin position="296"/>
        <end position="319"/>
    </location>
</feature>
<accession>A0A7Y4NYY5</accession>
<evidence type="ECO:0000313" key="10">
    <source>
        <dbReference type="EMBL" id="MBB6569882.1"/>
    </source>
</evidence>
<evidence type="ECO:0000256" key="7">
    <source>
        <dbReference type="ARBA" id="ARBA00023136"/>
    </source>
</evidence>
<comment type="caution">
    <text evidence="11">The sequence shown here is derived from an EMBL/GenBank/DDBJ whole genome shotgun (WGS) entry which is preliminary data.</text>
</comment>
<dbReference type="Pfam" id="PF00528">
    <property type="entry name" value="BPD_transp_1"/>
    <property type="match status" value="2"/>
</dbReference>
<evidence type="ECO:0000256" key="6">
    <source>
        <dbReference type="ARBA" id="ARBA00022989"/>
    </source>
</evidence>
<feature type="transmembrane region" description="Helical" evidence="8">
    <location>
        <begin position="134"/>
        <end position="161"/>
    </location>
</feature>
<keyword evidence="3 8" id="KW-0813">Transport</keyword>
<dbReference type="RefSeq" id="WP_171672710.1">
    <property type="nucleotide sequence ID" value="NZ_BAAAGT010000002.1"/>
</dbReference>
<dbReference type="Proteomes" id="UP000534306">
    <property type="component" value="Unassembled WGS sequence"/>
</dbReference>
<feature type="transmembrane region" description="Helical" evidence="8">
    <location>
        <begin position="67"/>
        <end position="88"/>
    </location>
</feature>
<keyword evidence="6 8" id="KW-1133">Transmembrane helix</keyword>
<feature type="transmembrane region" description="Helical" evidence="8">
    <location>
        <begin position="12"/>
        <end position="33"/>
    </location>
</feature>
<dbReference type="GO" id="GO:0055085">
    <property type="term" value="P:transmembrane transport"/>
    <property type="evidence" value="ECO:0007669"/>
    <property type="project" value="InterPro"/>
</dbReference>
<feature type="transmembrane region" description="Helical" evidence="8">
    <location>
        <begin position="182"/>
        <end position="204"/>
    </location>
</feature>
<evidence type="ECO:0000313" key="11">
    <source>
        <dbReference type="EMBL" id="NOL40293.1"/>
    </source>
</evidence>
<organism evidence="11 12">
    <name type="scientific">Kribbella sandramycini</name>
    <dbReference type="NCBI Taxonomy" id="60450"/>
    <lineage>
        <taxon>Bacteria</taxon>
        <taxon>Bacillati</taxon>
        <taxon>Actinomycetota</taxon>
        <taxon>Actinomycetes</taxon>
        <taxon>Propionibacteriales</taxon>
        <taxon>Kribbellaceae</taxon>
        <taxon>Kribbella</taxon>
    </lineage>
</organism>
<dbReference type="InterPro" id="IPR000515">
    <property type="entry name" value="MetI-like"/>
</dbReference>
<name>A0A7Y4NYY5_9ACTN</name>
<feature type="transmembrane region" description="Helical" evidence="8">
    <location>
        <begin position="351"/>
        <end position="374"/>
    </location>
</feature>
<dbReference type="EMBL" id="JACHKF010000001">
    <property type="protein sequence ID" value="MBB6569882.1"/>
    <property type="molecule type" value="Genomic_DNA"/>
</dbReference>
<dbReference type="EMBL" id="JABJRC010000002">
    <property type="protein sequence ID" value="NOL40293.1"/>
    <property type="molecule type" value="Genomic_DNA"/>
</dbReference>
<feature type="domain" description="ABC transmembrane type-1" evidence="9">
    <location>
        <begin position="349"/>
        <end position="540"/>
    </location>
</feature>
<proteinExistence type="inferred from homology"/>
<evidence type="ECO:0000256" key="3">
    <source>
        <dbReference type="ARBA" id="ARBA00022448"/>
    </source>
</evidence>
<comment type="similarity">
    <text evidence="2">Belongs to the binding-protein-dependent transport system permease family. CysTW subfamily.</text>
</comment>
<evidence type="ECO:0000259" key="9">
    <source>
        <dbReference type="PROSITE" id="PS50928"/>
    </source>
</evidence>
<dbReference type="InterPro" id="IPR035906">
    <property type="entry name" value="MetI-like_sf"/>
</dbReference>
<evidence type="ECO:0000256" key="4">
    <source>
        <dbReference type="ARBA" id="ARBA00022475"/>
    </source>
</evidence>
<dbReference type="AlphaFoldDB" id="A0A7Y4NYY5"/>
<reference evidence="11 12" key="1">
    <citation type="submission" date="2020-05" db="EMBL/GenBank/DDBJ databases">
        <title>Genome sequence of Kribbella sandramycini ATCC 39419.</title>
        <authorList>
            <person name="Maclea K.S."/>
            <person name="Fair J.L."/>
        </authorList>
    </citation>
    <scope>NUCLEOTIDE SEQUENCE [LARGE SCALE GENOMIC DNA]</scope>
    <source>
        <strain evidence="11 12">ATCC 39419</strain>
    </source>
</reference>